<feature type="transmembrane region" description="Helical" evidence="2">
    <location>
        <begin position="59"/>
        <end position="78"/>
    </location>
</feature>
<feature type="transmembrane region" description="Helical" evidence="2">
    <location>
        <begin position="30"/>
        <end position="47"/>
    </location>
</feature>
<reference evidence="4 5" key="1">
    <citation type="submission" date="2018-07" db="EMBL/GenBank/DDBJ databases">
        <title>Draft genome of the type strain Streptomyces armeniacus ATCC 15676.</title>
        <authorList>
            <person name="Labana P."/>
            <person name="Gosse J.T."/>
            <person name="Boddy C.N."/>
        </authorList>
    </citation>
    <scope>NUCLEOTIDE SEQUENCE [LARGE SCALE GENOMIC DNA]</scope>
    <source>
        <strain evidence="4 5">ATCC 15676</strain>
    </source>
</reference>
<evidence type="ECO:0000313" key="5">
    <source>
        <dbReference type="Proteomes" id="UP000254425"/>
    </source>
</evidence>
<feature type="transmembrane region" description="Helical" evidence="2">
    <location>
        <begin position="272"/>
        <end position="290"/>
    </location>
</feature>
<evidence type="ECO:0000313" key="4">
    <source>
        <dbReference type="EMBL" id="AXK36354.1"/>
    </source>
</evidence>
<proteinExistence type="predicted"/>
<dbReference type="InterPro" id="IPR052734">
    <property type="entry name" value="Nod_factor_acetyltransferase"/>
</dbReference>
<dbReference type="KEGG" id="sarm:DVA86_30990"/>
<dbReference type="AlphaFoldDB" id="A0A345XXI8"/>
<gene>
    <name evidence="4" type="ORF">DVA86_30990</name>
</gene>
<dbReference type="Pfam" id="PF01757">
    <property type="entry name" value="Acyl_transf_3"/>
    <property type="match status" value="1"/>
</dbReference>
<dbReference type="PANTHER" id="PTHR37312:SF1">
    <property type="entry name" value="MEMBRANE-BOUND ACYLTRANSFERASE YKRP-RELATED"/>
    <property type="match status" value="1"/>
</dbReference>
<keyword evidence="2" id="KW-0472">Membrane</keyword>
<feature type="transmembrane region" description="Helical" evidence="2">
    <location>
        <begin position="151"/>
        <end position="168"/>
    </location>
</feature>
<sequence length="375" mass="40631">MASDTLSHARASAGTGSAAARSRDPFLDNAKFLLIVLVVIGHSWGPLEDEIRAVKAGYLLVYAFHMPAFALLCGHLARSFTGRPDQIRKLVSNVLVPYLIFETLYAGMYAVVWDQPFSITPTEPRYLTWFLLALFLWRLTVPLWRALRHPVAVAALVSVAAGITGMGYDLALPRVLMFLPWFVLGLRLRREQFAPLRTRGARWLAVPVLLCAGAGAYWAAPRTSGGWLLMQWSGADMGVPAATYVLMRLALFGLAAVLMCAFLALVPGRATVYTALGAVTLYPYLMHGLFVKTVEGSGGYDVIAAGGLPVAALLTVLAGVLAVVLSSAPVRRVAWPLVEPRLPRWLWSPADAQSHGPPRPPEPQQPLKSTGVNSP</sequence>
<feature type="domain" description="Acyltransferase 3" evidence="3">
    <location>
        <begin position="25"/>
        <end position="324"/>
    </location>
</feature>
<evidence type="ECO:0000259" key="3">
    <source>
        <dbReference type="Pfam" id="PF01757"/>
    </source>
</evidence>
<protein>
    <recommendedName>
        <fullName evidence="3">Acyltransferase 3 domain-containing protein</fullName>
    </recommendedName>
</protein>
<feature type="transmembrane region" description="Helical" evidence="2">
    <location>
        <begin position="201"/>
        <end position="221"/>
    </location>
</feature>
<feature type="transmembrane region" description="Helical" evidence="2">
    <location>
        <begin position="302"/>
        <end position="325"/>
    </location>
</feature>
<feature type="transmembrane region" description="Helical" evidence="2">
    <location>
        <begin position="90"/>
        <end position="111"/>
    </location>
</feature>
<feature type="transmembrane region" description="Helical" evidence="2">
    <location>
        <begin position="126"/>
        <end position="144"/>
    </location>
</feature>
<evidence type="ECO:0000256" key="2">
    <source>
        <dbReference type="SAM" id="Phobius"/>
    </source>
</evidence>
<feature type="transmembrane region" description="Helical" evidence="2">
    <location>
        <begin position="241"/>
        <end position="265"/>
    </location>
</feature>
<feature type="region of interest" description="Disordered" evidence="1">
    <location>
        <begin position="349"/>
        <end position="375"/>
    </location>
</feature>
<dbReference type="InterPro" id="IPR002656">
    <property type="entry name" value="Acyl_transf_3_dom"/>
</dbReference>
<keyword evidence="2" id="KW-0812">Transmembrane</keyword>
<evidence type="ECO:0000256" key="1">
    <source>
        <dbReference type="SAM" id="MobiDB-lite"/>
    </source>
</evidence>
<dbReference type="RefSeq" id="WP_208883256.1">
    <property type="nucleotide sequence ID" value="NZ_CP031320.1"/>
</dbReference>
<dbReference type="EMBL" id="CP031320">
    <property type="protein sequence ID" value="AXK36354.1"/>
    <property type="molecule type" value="Genomic_DNA"/>
</dbReference>
<organism evidence="4 5">
    <name type="scientific">Streptomyces armeniacus</name>
    <dbReference type="NCBI Taxonomy" id="83291"/>
    <lineage>
        <taxon>Bacteria</taxon>
        <taxon>Bacillati</taxon>
        <taxon>Actinomycetota</taxon>
        <taxon>Actinomycetes</taxon>
        <taxon>Kitasatosporales</taxon>
        <taxon>Streptomycetaceae</taxon>
        <taxon>Streptomyces</taxon>
    </lineage>
</organism>
<dbReference type="GO" id="GO:0016747">
    <property type="term" value="F:acyltransferase activity, transferring groups other than amino-acyl groups"/>
    <property type="evidence" value="ECO:0007669"/>
    <property type="project" value="InterPro"/>
</dbReference>
<feature type="transmembrane region" description="Helical" evidence="2">
    <location>
        <begin position="174"/>
        <end position="189"/>
    </location>
</feature>
<name>A0A345XXI8_9ACTN</name>
<dbReference type="Proteomes" id="UP000254425">
    <property type="component" value="Chromosome"/>
</dbReference>
<keyword evidence="5" id="KW-1185">Reference proteome</keyword>
<dbReference type="PANTHER" id="PTHR37312">
    <property type="entry name" value="MEMBRANE-BOUND ACYLTRANSFERASE YKRP-RELATED"/>
    <property type="match status" value="1"/>
</dbReference>
<keyword evidence="2" id="KW-1133">Transmembrane helix</keyword>
<accession>A0A345XXI8</accession>